<reference evidence="3" key="1">
    <citation type="submission" date="2008-07" db="EMBL/GenBank/DDBJ databases">
        <title>Annotation of Ajellomyces capsulatus strain H88.</title>
        <authorList>
            <person name="Champion M."/>
            <person name="Cuomo C."/>
            <person name="Ma L.-J."/>
            <person name="Henn M.R."/>
            <person name="Sil A."/>
            <person name="Goldman B."/>
            <person name="Young S.K."/>
            <person name="Kodira C.D."/>
            <person name="Zeng Q."/>
            <person name="Koehrsen M."/>
            <person name="Alvarado L."/>
            <person name="Berlin A."/>
            <person name="Borenstein D."/>
            <person name="Chen Z."/>
            <person name="Engels R."/>
            <person name="Freedman E."/>
            <person name="Gellesch M."/>
            <person name="Goldberg J."/>
            <person name="Griggs A."/>
            <person name="Gujja S."/>
            <person name="Heiman D."/>
            <person name="Hepburn T."/>
            <person name="Howarth C."/>
            <person name="Jen D."/>
            <person name="Larson L."/>
            <person name="Lewis B."/>
            <person name="Mehta T."/>
            <person name="Park D."/>
            <person name="Pearson M."/>
            <person name="Roberts A."/>
            <person name="Saif S."/>
            <person name="Shea T."/>
            <person name="Shenoy N."/>
            <person name="Sisk P."/>
            <person name="Stolte C."/>
            <person name="Sykes S."/>
            <person name="Walk T."/>
            <person name="White J."/>
            <person name="Yandava C."/>
            <person name="Klein B."/>
            <person name="McEwen J.G."/>
            <person name="Puccia R."/>
            <person name="Goldman G.H."/>
            <person name="Felipe M.S."/>
            <person name="Nino-Vega G."/>
            <person name="San-Blas G."/>
            <person name="Taylor J."/>
            <person name="Mendoza L."/>
            <person name="Galagan J."/>
            <person name="Nusbaum C."/>
            <person name="Birren B."/>
        </authorList>
    </citation>
    <scope>NUCLEOTIDE SEQUENCE [LARGE SCALE GENOMIC DNA]</scope>
    <source>
        <strain evidence="3">H88</strain>
    </source>
</reference>
<accession>F0UEU2</accession>
<name>F0UEU2_AJEC8</name>
<dbReference type="EMBL" id="DS990638">
    <property type="protein sequence ID" value="EGC44822.1"/>
    <property type="molecule type" value="Genomic_DNA"/>
</dbReference>
<proteinExistence type="predicted"/>
<dbReference type="Proteomes" id="UP000008142">
    <property type="component" value="Unassembled WGS sequence"/>
</dbReference>
<organism evidence="3">
    <name type="scientific">Ajellomyces capsulatus (strain H88)</name>
    <name type="common">Darling's disease fungus</name>
    <name type="synonym">Histoplasma capsulatum</name>
    <dbReference type="NCBI Taxonomy" id="544711"/>
    <lineage>
        <taxon>Eukaryota</taxon>
        <taxon>Fungi</taxon>
        <taxon>Dikarya</taxon>
        <taxon>Ascomycota</taxon>
        <taxon>Pezizomycotina</taxon>
        <taxon>Eurotiomycetes</taxon>
        <taxon>Eurotiomycetidae</taxon>
        <taxon>Onygenales</taxon>
        <taxon>Ajellomycetaceae</taxon>
        <taxon>Histoplasma</taxon>
    </lineage>
</organism>
<evidence type="ECO:0000256" key="1">
    <source>
        <dbReference type="SAM" id="MobiDB-lite"/>
    </source>
</evidence>
<feature type="compositionally biased region" description="Polar residues" evidence="1">
    <location>
        <begin position="52"/>
        <end position="62"/>
    </location>
</feature>
<dbReference type="HOGENOM" id="CLU_2589175_0_0_1"/>
<sequence>MDAGGGAEKTHAVAKGRRGLRFGQSVVVDVLHQQEMPMPRRAAPETSKHTDNYTTGEGNTNHELQDHVGSENHDSTFMTG</sequence>
<evidence type="ECO:0000313" key="2">
    <source>
        <dbReference type="EMBL" id="EGC44822.1"/>
    </source>
</evidence>
<dbReference type="AlphaFoldDB" id="F0UEU2"/>
<gene>
    <name evidence="2" type="ORF">HCEG_04037</name>
</gene>
<feature type="compositionally biased region" description="Basic and acidic residues" evidence="1">
    <location>
        <begin position="63"/>
        <end position="74"/>
    </location>
</feature>
<feature type="region of interest" description="Disordered" evidence="1">
    <location>
        <begin position="32"/>
        <end position="80"/>
    </location>
</feature>
<feature type="compositionally biased region" description="Basic and acidic residues" evidence="1">
    <location>
        <begin position="42"/>
        <end position="51"/>
    </location>
</feature>
<protein>
    <submittedName>
        <fullName evidence="2">Predicted protein</fullName>
    </submittedName>
</protein>
<evidence type="ECO:0000313" key="3">
    <source>
        <dbReference type="Proteomes" id="UP000008142"/>
    </source>
</evidence>